<dbReference type="SUPFAM" id="SSF46785">
    <property type="entry name" value="Winged helix' DNA-binding domain"/>
    <property type="match status" value="1"/>
</dbReference>
<dbReference type="GO" id="GO:0032993">
    <property type="term" value="C:protein-DNA complex"/>
    <property type="evidence" value="ECO:0007669"/>
    <property type="project" value="TreeGrafter"/>
</dbReference>
<evidence type="ECO:0000256" key="1">
    <source>
        <dbReference type="ARBA" id="ARBA00009437"/>
    </source>
</evidence>
<keyword evidence="2" id="KW-0805">Transcription regulation</keyword>
<dbReference type="PROSITE" id="PS50931">
    <property type="entry name" value="HTH_LYSR"/>
    <property type="match status" value="1"/>
</dbReference>
<dbReference type="PANTHER" id="PTHR30346:SF28">
    <property type="entry name" value="HTH-TYPE TRANSCRIPTIONAL REGULATOR CYNR"/>
    <property type="match status" value="1"/>
</dbReference>
<comment type="caution">
    <text evidence="6">The sequence shown here is derived from an EMBL/GenBank/DDBJ whole genome shotgun (WGS) entry which is preliminary data.</text>
</comment>
<organism evidence="6 7">
    <name type="scientific">Couchioplanes caeruleus subsp. caeruleus</name>
    <dbReference type="NCBI Taxonomy" id="56427"/>
    <lineage>
        <taxon>Bacteria</taxon>
        <taxon>Bacillati</taxon>
        <taxon>Actinomycetota</taxon>
        <taxon>Actinomycetes</taxon>
        <taxon>Micromonosporales</taxon>
        <taxon>Micromonosporaceae</taxon>
        <taxon>Couchioplanes</taxon>
    </lineage>
</organism>
<dbReference type="Pfam" id="PF00126">
    <property type="entry name" value="HTH_1"/>
    <property type="match status" value="1"/>
</dbReference>
<dbReference type="PRINTS" id="PR00039">
    <property type="entry name" value="HTHLYSR"/>
</dbReference>
<dbReference type="GO" id="GO:0003677">
    <property type="term" value="F:DNA binding"/>
    <property type="evidence" value="ECO:0007669"/>
    <property type="project" value="UniProtKB-KW"/>
</dbReference>
<accession>A0A1K0FE61</accession>
<evidence type="ECO:0000256" key="4">
    <source>
        <dbReference type="ARBA" id="ARBA00023163"/>
    </source>
</evidence>
<dbReference type="AlphaFoldDB" id="A0A1K0FE61"/>
<dbReference type="Gene3D" id="1.10.10.10">
    <property type="entry name" value="Winged helix-like DNA-binding domain superfamily/Winged helix DNA-binding domain"/>
    <property type="match status" value="1"/>
</dbReference>
<evidence type="ECO:0000313" key="7">
    <source>
        <dbReference type="Proteomes" id="UP000182486"/>
    </source>
</evidence>
<name>A0A1K0FE61_9ACTN</name>
<dbReference type="InterPro" id="IPR036388">
    <property type="entry name" value="WH-like_DNA-bd_sf"/>
</dbReference>
<evidence type="ECO:0000256" key="3">
    <source>
        <dbReference type="ARBA" id="ARBA00023125"/>
    </source>
</evidence>
<keyword evidence="7" id="KW-1185">Reference proteome</keyword>
<dbReference type="PANTHER" id="PTHR30346">
    <property type="entry name" value="TRANSCRIPTIONAL DUAL REGULATOR HCAR-RELATED"/>
    <property type="match status" value="1"/>
</dbReference>
<comment type="similarity">
    <text evidence="1">Belongs to the LysR transcriptional regulatory family.</text>
</comment>
<dbReference type="Gene3D" id="3.40.190.290">
    <property type="match status" value="1"/>
</dbReference>
<evidence type="ECO:0000259" key="5">
    <source>
        <dbReference type="PROSITE" id="PS50931"/>
    </source>
</evidence>
<dbReference type="Pfam" id="PF03466">
    <property type="entry name" value="LysR_substrate"/>
    <property type="match status" value="1"/>
</dbReference>
<protein>
    <submittedName>
        <fullName evidence="6">LysR family transcriptional regulator</fullName>
    </submittedName>
</protein>
<dbReference type="InterPro" id="IPR036390">
    <property type="entry name" value="WH_DNA-bd_sf"/>
</dbReference>
<evidence type="ECO:0000256" key="2">
    <source>
        <dbReference type="ARBA" id="ARBA00023015"/>
    </source>
</evidence>
<evidence type="ECO:0000313" key="6">
    <source>
        <dbReference type="EMBL" id="OJF11024.1"/>
    </source>
</evidence>
<dbReference type="Proteomes" id="UP000182486">
    <property type="component" value="Unassembled WGS sequence"/>
</dbReference>
<dbReference type="InterPro" id="IPR005119">
    <property type="entry name" value="LysR_subst-bd"/>
</dbReference>
<dbReference type="RefSeq" id="WP_071808457.1">
    <property type="nucleotide sequence ID" value="NZ_MEIA01000440.1"/>
</dbReference>
<dbReference type="SUPFAM" id="SSF53850">
    <property type="entry name" value="Periplasmic binding protein-like II"/>
    <property type="match status" value="1"/>
</dbReference>
<dbReference type="InterPro" id="IPR000847">
    <property type="entry name" value="LysR_HTH_N"/>
</dbReference>
<reference evidence="6 7" key="1">
    <citation type="submission" date="2016-09" db="EMBL/GenBank/DDBJ databases">
        <title>Couchioplanes caeruleus draft genome sequence.</title>
        <authorList>
            <person name="Sheehan J."/>
            <person name="Caffrey P."/>
        </authorList>
    </citation>
    <scope>NUCLEOTIDE SEQUENCE [LARGE SCALE GENOMIC DNA]</scope>
    <source>
        <strain evidence="6 7">DSM 43634</strain>
    </source>
</reference>
<proteinExistence type="inferred from homology"/>
<sequence>MDLRQLEYFVAVAEEANFTRAAERVHITQSGVSAQIRQFERELGADLFDRSSRMVRLTAAGAAALPHARTALAAAESVREAIDQVTGLVRGRLRLGMLVGCTVKPLFAALAGFHRAYPRIEIALTEDDSDALIEGVRAGDTDLALVGAARELSGELSSLTVASESLVALVPPGHALAAHDETTVRRLGAYPLVCLPPGTGIRDALDRACTARGVRPNVAFQATAPGAVADLAARGLGVGVLSAPTAADHPELTATPISDAEAPALLVLVWRREQSTVLRALLPHCRRAFGL</sequence>
<gene>
    <name evidence="6" type="ORF">BG844_28775</name>
</gene>
<dbReference type="GO" id="GO:0003700">
    <property type="term" value="F:DNA-binding transcription factor activity"/>
    <property type="evidence" value="ECO:0007669"/>
    <property type="project" value="InterPro"/>
</dbReference>
<feature type="domain" description="HTH lysR-type" evidence="5">
    <location>
        <begin position="1"/>
        <end position="58"/>
    </location>
</feature>
<keyword evidence="3" id="KW-0238">DNA-binding</keyword>
<dbReference type="EMBL" id="MEIA01000440">
    <property type="protein sequence ID" value="OJF11024.1"/>
    <property type="molecule type" value="Genomic_DNA"/>
</dbReference>
<keyword evidence="4" id="KW-0804">Transcription</keyword>
<dbReference type="FunFam" id="1.10.10.10:FF:000001">
    <property type="entry name" value="LysR family transcriptional regulator"/>
    <property type="match status" value="1"/>
</dbReference>